<dbReference type="InterPro" id="IPR020991">
    <property type="entry name" value="Connector_podovirus"/>
</dbReference>
<proteinExistence type="predicted"/>
<evidence type="ECO:0000313" key="7">
    <source>
        <dbReference type="EMBL" id="KKK84261.1"/>
    </source>
</evidence>
<evidence type="ECO:0000256" key="3">
    <source>
        <dbReference type="ARBA" id="ARBA00022612"/>
    </source>
</evidence>
<keyword evidence="4" id="KW-0946">Virion</keyword>
<comment type="subcellular location">
    <subcellularLocation>
        <location evidence="1">Virion</location>
    </subcellularLocation>
</comment>
<keyword evidence="2" id="KW-1162">Viral penetration into host cytoplasm</keyword>
<evidence type="ECO:0000256" key="2">
    <source>
        <dbReference type="ARBA" id="ARBA00022595"/>
    </source>
</evidence>
<dbReference type="Pfam" id="PF12236">
    <property type="entry name" value="Head-tail_con"/>
    <property type="match status" value="1"/>
</dbReference>
<dbReference type="EMBL" id="LAZR01051858">
    <property type="protein sequence ID" value="KKK84261.1"/>
    <property type="molecule type" value="Genomic_DNA"/>
</dbReference>
<organism evidence="7">
    <name type="scientific">marine sediment metagenome</name>
    <dbReference type="NCBI Taxonomy" id="412755"/>
    <lineage>
        <taxon>unclassified sequences</taxon>
        <taxon>metagenomes</taxon>
        <taxon>ecological metagenomes</taxon>
    </lineage>
</organism>
<name>A0A0F9BIK2_9ZZZZ</name>
<protein>
    <submittedName>
        <fullName evidence="7">Uncharacterized protein</fullName>
    </submittedName>
</protein>
<evidence type="ECO:0000256" key="5">
    <source>
        <dbReference type="ARBA" id="ARBA00023219"/>
    </source>
</evidence>
<accession>A0A0F9BIK2</accession>
<feature type="non-terminal residue" evidence="7">
    <location>
        <position position="268"/>
    </location>
</feature>
<evidence type="ECO:0000256" key="6">
    <source>
        <dbReference type="ARBA" id="ARBA00023296"/>
    </source>
</evidence>
<gene>
    <name evidence="7" type="ORF">LCGC14_2785110</name>
</gene>
<reference evidence="7" key="1">
    <citation type="journal article" date="2015" name="Nature">
        <title>Complex archaea that bridge the gap between prokaryotes and eukaryotes.</title>
        <authorList>
            <person name="Spang A."/>
            <person name="Saw J.H."/>
            <person name="Jorgensen S.L."/>
            <person name="Zaremba-Niedzwiedzka K."/>
            <person name="Martijn J."/>
            <person name="Lind A.E."/>
            <person name="van Eijk R."/>
            <person name="Schleper C."/>
            <person name="Guy L."/>
            <person name="Ettema T.J."/>
        </authorList>
    </citation>
    <scope>NUCLEOTIDE SEQUENCE</scope>
</reference>
<keyword evidence="3" id="KW-1188">Viral release from host cell</keyword>
<keyword evidence="6" id="KW-1160">Virus entry into host cell</keyword>
<dbReference type="GO" id="GO:0044423">
    <property type="term" value="C:virion component"/>
    <property type="evidence" value="ECO:0007669"/>
    <property type="project" value="UniProtKB-KW"/>
</dbReference>
<comment type="caution">
    <text evidence="7">The sequence shown here is derived from an EMBL/GenBank/DDBJ whole genome shotgun (WGS) entry which is preliminary data.</text>
</comment>
<dbReference type="AlphaFoldDB" id="A0A0F9BIK2"/>
<evidence type="ECO:0000256" key="4">
    <source>
        <dbReference type="ARBA" id="ARBA00022844"/>
    </source>
</evidence>
<keyword evidence="5" id="KW-0231">Viral genome packaging</keyword>
<sequence length="268" mass="30410">MADARAIEIIKEQEREEQDASNFRNLYQEVADHMLPRENQIIGVRTPGEDKSKQIYDPTAMLDLQDMVSGLSAAFFPPGELAFGLTVKDRRIAGLDVVKRYLALATQITHDELFASNFMLQLNETLSSLIGFGTGNLYSEWKLGLNFKDWDIAFYQVKQNAQGIVDVMILSYPLTARQAVAEFGDNAGEKVLKDALELKTESNIYPFIHIVRPRIERNVMLTNFMNMPFESLFVNEKEKTIVDEGGFDEFPFAAARWMKSSSELYGRG</sequence>
<dbReference type="GO" id="GO:0046718">
    <property type="term" value="P:symbiont entry into host cell"/>
    <property type="evidence" value="ECO:0007669"/>
    <property type="project" value="UniProtKB-KW"/>
</dbReference>
<evidence type="ECO:0000256" key="1">
    <source>
        <dbReference type="ARBA" id="ARBA00004328"/>
    </source>
</evidence>